<sequence>MARDPPPPNIQISEILPLIEEVRRANGRFVPNIGIPSATKQKEEVIIERVMEHCGFKTGMAFVLGYALGGAFGLFTAGLDTSMPSYVTGYQEQSAKVILKEMKNRAGSYAKNFAVVGAMFSATECMIETYRGKTELGNGTIAGCLTGGLLGLRAGPQAAVFGCAGFAAFSTAIDYYFRH</sequence>
<comment type="similarity">
    <text evidence="2 9">Belongs to the Tim17/Tim22/Tim23 family.</text>
</comment>
<dbReference type="InterPro" id="IPR039175">
    <property type="entry name" value="TIM22"/>
</dbReference>
<keyword evidence="9" id="KW-0653">Protein transport</keyword>
<keyword evidence="6 9" id="KW-0496">Mitochondrion</keyword>
<keyword evidence="3 9" id="KW-0812">Transmembrane</keyword>
<reference evidence="11" key="1">
    <citation type="submission" date="2025-08" db="UniProtKB">
        <authorList>
            <consortium name="RefSeq"/>
        </authorList>
    </citation>
    <scope>IDENTIFICATION</scope>
</reference>
<comment type="subcellular location">
    <subcellularLocation>
        <location evidence="1 9">Mitochondrion inner membrane</location>
        <topology evidence="1 9">Multi-pass membrane protein</topology>
    </subcellularLocation>
</comment>
<keyword evidence="9" id="KW-0811">Translocation</keyword>
<evidence type="ECO:0000256" key="2">
    <source>
        <dbReference type="ARBA" id="ARBA00008444"/>
    </source>
</evidence>
<evidence type="ECO:0000313" key="10">
    <source>
        <dbReference type="Proteomes" id="UP001652625"/>
    </source>
</evidence>
<dbReference type="Pfam" id="PF02466">
    <property type="entry name" value="Tim17"/>
    <property type="match status" value="1"/>
</dbReference>
<evidence type="ECO:0000256" key="9">
    <source>
        <dbReference type="RuleBase" id="RU367038"/>
    </source>
</evidence>
<dbReference type="PANTHER" id="PTHR14110">
    <property type="entry name" value="MITOCHONDRIAL IMPORT INNER MEMBRANE TRANSLOCASE SUBUNIT TIM22"/>
    <property type="match status" value="1"/>
</dbReference>
<accession>A0ABM4CIE0</accession>
<feature type="transmembrane region" description="Helical" evidence="9">
    <location>
        <begin position="158"/>
        <end position="177"/>
    </location>
</feature>
<keyword evidence="4 9" id="KW-0999">Mitochondrion inner membrane</keyword>
<dbReference type="PANTHER" id="PTHR14110:SF0">
    <property type="entry name" value="MITOCHONDRIAL IMPORT INNER MEMBRANE TRANSLOCASE SUBUNIT TIM22"/>
    <property type="match status" value="1"/>
</dbReference>
<keyword evidence="10" id="KW-1185">Reference proteome</keyword>
<keyword evidence="7 9" id="KW-0472">Membrane</keyword>
<dbReference type="GeneID" id="100204116"/>
<keyword evidence="9" id="KW-0813">Transport</keyword>
<comment type="subunit">
    <text evidence="9">Component of the TIM22 complex.</text>
</comment>
<proteinExistence type="inferred from homology"/>
<keyword evidence="5 9" id="KW-1133">Transmembrane helix</keyword>
<feature type="transmembrane region" description="Helical" evidence="9">
    <location>
        <begin position="59"/>
        <end position="79"/>
    </location>
</feature>
<comment type="function">
    <text evidence="8 9">Essential core component of the TIM22 complex, a complex that mediates the import and insertion of multi-pass transmembrane proteins into the mitochondrial inner membrane. In the TIM22 complex, it constitutes the voltage-activated and signal-gated channel. Forms a twin-pore translocase that uses the membrane potential as external driving force in 2 voltage-dependent steps.</text>
</comment>
<evidence type="ECO:0000256" key="4">
    <source>
        <dbReference type="ARBA" id="ARBA00022792"/>
    </source>
</evidence>
<organism evidence="10 11">
    <name type="scientific">Hydra vulgaris</name>
    <name type="common">Hydra</name>
    <name type="synonym">Hydra attenuata</name>
    <dbReference type="NCBI Taxonomy" id="6087"/>
    <lineage>
        <taxon>Eukaryota</taxon>
        <taxon>Metazoa</taxon>
        <taxon>Cnidaria</taxon>
        <taxon>Hydrozoa</taxon>
        <taxon>Hydroidolina</taxon>
        <taxon>Anthoathecata</taxon>
        <taxon>Aplanulata</taxon>
        <taxon>Hydridae</taxon>
        <taxon>Hydra</taxon>
    </lineage>
</organism>
<dbReference type="RefSeq" id="XP_065661505.1">
    <property type="nucleotide sequence ID" value="XM_065805433.1"/>
</dbReference>
<name>A0ABM4CIE0_HYDVU</name>
<evidence type="ECO:0000313" key="11">
    <source>
        <dbReference type="RefSeq" id="XP_065661505.1"/>
    </source>
</evidence>
<dbReference type="Proteomes" id="UP001652625">
    <property type="component" value="Chromosome 09"/>
</dbReference>
<evidence type="ECO:0000256" key="1">
    <source>
        <dbReference type="ARBA" id="ARBA00004448"/>
    </source>
</evidence>
<evidence type="ECO:0000256" key="7">
    <source>
        <dbReference type="ARBA" id="ARBA00023136"/>
    </source>
</evidence>
<protein>
    <recommendedName>
        <fullName evidence="9">Mitochondrial import inner membrane translocase subunit TIM22</fullName>
    </recommendedName>
</protein>
<evidence type="ECO:0000256" key="5">
    <source>
        <dbReference type="ARBA" id="ARBA00022989"/>
    </source>
</evidence>
<evidence type="ECO:0000256" key="8">
    <source>
        <dbReference type="ARBA" id="ARBA00024713"/>
    </source>
</evidence>
<gene>
    <name evidence="11" type="primary">LOC100204116</name>
</gene>
<evidence type="ECO:0000256" key="3">
    <source>
        <dbReference type="ARBA" id="ARBA00022692"/>
    </source>
</evidence>
<evidence type="ECO:0000256" key="6">
    <source>
        <dbReference type="ARBA" id="ARBA00023128"/>
    </source>
</evidence>